<dbReference type="EMBL" id="MFGJ01000001">
    <property type="protein sequence ID" value="OGF33511.1"/>
    <property type="molecule type" value="Genomic_DNA"/>
</dbReference>
<feature type="binding site" evidence="1">
    <location>
        <position position="31"/>
    </location>
    <ligand>
        <name>Zn(2+)</name>
        <dbReference type="ChEBI" id="CHEBI:29105"/>
    </ligand>
</feature>
<evidence type="ECO:0000259" key="2">
    <source>
        <dbReference type="PROSITE" id="PS51902"/>
    </source>
</evidence>
<dbReference type="SMART" id="SM00994">
    <property type="entry name" value="zf-C4_ClpX"/>
    <property type="match status" value="1"/>
</dbReference>
<evidence type="ECO:0000256" key="1">
    <source>
        <dbReference type="PROSITE-ProRule" id="PRU01250"/>
    </source>
</evidence>
<dbReference type="PROSITE" id="PS51902">
    <property type="entry name" value="CLPX_ZB"/>
    <property type="match status" value="1"/>
</dbReference>
<accession>A0A1F5T4Z6</accession>
<comment type="caution">
    <text evidence="3">The sequence shown here is derived from an EMBL/GenBank/DDBJ whole genome shotgun (WGS) entry which is preliminary data.</text>
</comment>
<dbReference type="InterPro" id="IPR059188">
    <property type="entry name" value="Znf_CLPX-like"/>
</dbReference>
<keyword evidence="1" id="KW-0143">Chaperone</keyword>
<evidence type="ECO:0000313" key="3">
    <source>
        <dbReference type="EMBL" id="OGF33511.1"/>
    </source>
</evidence>
<dbReference type="Proteomes" id="UP000179001">
    <property type="component" value="Unassembled WGS sequence"/>
</dbReference>
<feature type="binding site" evidence="1">
    <location>
        <position position="9"/>
    </location>
    <ligand>
        <name>Zn(2+)</name>
        <dbReference type="ChEBI" id="CHEBI:29105"/>
    </ligand>
</feature>
<protein>
    <recommendedName>
        <fullName evidence="2">ClpX-type ZB domain-containing protein</fullName>
    </recommendedName>
</protein>
<dbReference type="GO" id="GO:0046983">
    <property type="term" value="F:protein dimerization activity"/>
    <property type="evidence" value="ECO:0007669"/>
    <property type="project" value="UniProtKB-UniRule"/>
</dbReference>
<keyword evidence="1" id="KW-0479">Metal-binding</keyword>
<dbReference type="AlphaFoldDB" id="A0A1F5T4Z6"/>
<organism evidence="3 4">
    <name type="scientific">Candidatus Falkowbacteria bacterium RIFOXYC2_FULL_36_12</name>
    <dbReference type="NCBI Taxonomy" id="1798002"/>
    <lineage>
        <taxon>Bacteria</taxon>
        <taxon>Candidatus Falkowiibacteriota</taxon>
    </lineage>
</organism>
<dbReference type="Gene3D" id="6.20.220.10">
    <property type="entry name" value="ClpX chaperone, C4-type zinc finger domain"/>
    <property type="match status" value="1"/>
</dbReference>
<reference evidence="3 4" key="1">
    <citation type="journal article" date="2016" name="Nat. Commun.">
        <title>Thousands of microbial genomes shed light on interconnected biogeochemical processes in an aquifer system.</title>
        <authorList>
            <person name="Anantharaman K."/>
            <person name="Brown C.T."/>
            <person name="Hug L.A."/>
            <person name="Sharon I."/>
            <person name="Castelle C.J."/>
            <person name="Probst A.J."/>
            <person name="Thomas B.C."/>
            <person name="Singh A."/>
            <person name="Wilkins M.J."/>
            <person name="Karaoz U."/>
            <person name="Brodie E.L."/>
            <person name="Williams K.H."/>
            <person name="Hubbard S.S."/>
            <person name="Banfield J.F."/>
        </authorList>
    </citation>
    <scope>NUCLEOTIDE SEQUENCE [LARGE SCALE GENOMIC DNA]</scope>
</reference>
<dbReference type="GO" id="GO:0008270">
    <property type="term" value="F:zinc ion binding"/>
    <property type="evidence" value="ECO:0007669"/>
    <property type="project" value="UniProtKB-UniRule"/>
</dbReference>
<dbReference type="InterPro" id="IPR038366">
    <property type="entry name" value="Znf_CppX_C4_sf"/>
</dbReference>
<dbReference type="GO" id="GO:0051082">
    <property type="term" value="F:unfolded protein binding"/>
    <property type="evidence" value="ECO:0007669"/>
    <property type="project" value="UniProtKB-UniRule"/>
</dbReference>
<sequence length="75" mass="8209">MSIKEGQPCFFCGKSRSGVNIFVAGSSIYICNECIAQANKNREEEASAVQLVLAEVEVQDALNEVLDELSLRLDD</sequence>
<dbReference type="SUPFAM" id="SSF57716">
    <property type="entry name" value="Glucocorticoid receptor-like (DNA-binding domain)"/>
    <property type="match status" value="1"/>
</dbReference>
<keyword evidence="1" id="KW-0862">Zinc</keyword>
<comment type="similarity">
    <text evidence="1">Belongs to the ClpX chaperone family.</text>
</comment>
<dbReference type="GO" id="GO:0006457">
    <property type="term" value="P:protein folding"/>
    <property type="evidence" value="ECO:0007669"/>
    <property type="project" value="UniProtKB-UniRule"/>
</dbReference>
<proteinExistence type="inferred from homology"/>
<evidence type="ECO:0000313" key="4">
    <source>
        <dbReference type="Proteomes" id="UP000179001"/>
    </source>
</evidence>
<feature type="binding site" evidence="1">
    <location>
        <position position="34"/>
    </location>
    <ligand>
        <name>Zn(2+)</name>
        <dbReference type="ChEBI" id="CHEBI:29105"/>
    </ligand>
</feature>
<dbReference type="STRING" id="1798002.A2478_02385"/>
<name>A0A1F5T4Z6_9BACT</name>
<dbReference type="Pfam" id="PF06689">
    <property type="entry name" value="zf-C4_ClpX"/>
    <property type="match status" value="1"/>
</dbReference>
<dbReference type="InterPro" id="IPR010603">
    <property type="entry name" value="Znf_CppX_C4"/>
</dbReference>
<feature type="domain" description="ClpX-type ZB" evidence="2">
    <location>
        <begin position="1"/>
        <end position="50"/>
    </location>
</feature>
<feature type="binding site" evidence="1">
    <location>
        <position position="12"/>
    </location>
    <ligand>
        <name>Zn(2+)</name>
        <dbReference type="ChEBI" id="CHEBI:29105"/>
    </ligand>
</feature>
<gene>
    <name evidence="3" type="ORF">A2478_02385</name>
</gene>